<dbReference type="SUPFAM" id="SSF52540">
    <property type="entry name" value="P-loop containing nucleoside triphosphate hydrolases"/>
    <property type="match status" value="1"/>
</dbReference>
<dbReference type="Gene3D" id="3.40.50.300">
    <property type="entry name" value="P-loop containing nucleotide triphosphate hydrolases"/>
    <property type="match status" value="1"/>
</dbReference>
<evidence type="ECO:0000256" key="1">
    <source>
        <dbReference type="SAM" id="MobiDB-lite"/>
    </source>
</evidence>
<keyword evidence="3" id="KW-1185">Reference proteome</keyword>
<dbReference type="Proteomes" id="UP000574133">
    <property type="component" value="Unassembled WGS sequence"/>
</dbReference>
<keyword evidence="2" id="KW-0808">Transferase</keyword>
<sequence length="227" mass="25661">MLWIVTGGVGSGKSAFAEALARTHGREAIKLVCPAWPDSEITGVAPELNDPVSRDESNEMTLPADHTLAERLNLINLRSNPFRANQRIIVVDSLSGWLRQEIEEMRKLFPPPEAAALPRRGRPRKPAETSEVFRKRTRKLEASLQSVIAALLSFEGKRIVVTEETPAGLVRDPWERWYLRELSKANLRLASACDKLYRLTAGFAEELKGTMMKRGTYHDENLYPNRR</sequence>
<dbReference type="Pfam" id="PF02283">
    <property type="entry name" value="CobU"/>
    <property type="match status" value="1"/>
</dbReference>
<dbReference type="GO" id="GO:0016779">
    <property type="term" value="F:nucleotidyltransferase activity"/>
    <property type="evidence" value="ECO:0007669"/>
    <property type="project" value="UniProtKB-KW"/>
</dbReference>
<evidence type="ECO:0000313" key="3">
    <source>
        <dbReference type="Proteomes" id="UP000574133"/>
    </source>
</evidence>
<comment type="caution">
    <text evidence="2">The sequence shown here is derived from an EMBL/GenBank/DDBJ whole genome shotgun (WGS) entry which is preliminary data.</text>
</comment>
<dbReference type="RefSeq" id="WP_185179616.1">
    <property type="nucleotide sequence ID" value="NZ_CBCSEP010000009.1"/>
</dbReference>
<organism evidence="2 3">
    <name type="scientific">Cohnella lubricantis</name>
    <dbReference type="NCBI Taxonomy" id="2163172"/>
    <lineage>
        <taxon>Bacteria</taxon>
        <taxon>Bacillati</taxon>
        <taxon>Bacillota</taxon>
        <taxon>Bacilli</taxon>
        <taxon>Bacillales</taxon>
        <taxon>Paenibacillaceae</taxon>
        <taxon>Cohnella</taxon>
    </lineage>
</organism>
<dbReference type="UniPathway" id="UPA00148">
    <property type="reaction ID" value="UER00236"/>
</dbReference>
<dbReference type="AlphaFoldDB" id="A0A841TAM0"/>
<keyword evidence="2" id="KW-0548">Nucleotidyltransferase</keyword>
<dbReference type="GO" id="GO:0009236">
    <property type="term" value="P:cobalamin biosynthetic process"/>
    <property type="evidence" value="ECO:0007669"/>
    <property type="project" value="UniProtKB-UniPathway"/>
</dbReference>
<reference evidence="2 3" key="1">
    <citation type="submission" date="2020-08" db="EMBL/GenBank/DDBJ databases">
        <title>Cohnella phylogeny.</title>
        <authorList>
            <person name="Dunlap C."/>
        </authorList>
    </citation>
    <scope>NUCLEOTIDE SEQUENCE [LARGE SCALE GENOMIC DNA]</scope>
    <source>
        <strain evidence="2 3">DSM 103658</strain>
    </source>
</reference>
<dbReference type="InterPro" id="IPR003203">
    <property type="entry name" value="CobU/CobP"/>
</dbReference>
<evidence type="ECO:0000313" key="2">
    <source>
        <dbReference type="EMBL" id="MBB6678344.1"/>
    </source>
</evidence>
<gene>
    <name evidence="2" type="ORF">H4Q31_13640</name>
</gene>
<feature type="region of interest" description="Disordered" evidence="1">
    <location>
        <begin position="113"/>
        <end position="133"/>
    </location>
</feature>
<proteinExistence type="predicted"/>
<protein>
    <submittedName>
        <fullName evidence="2">Bifunctional adenosylcobinamide kinase/adenosylcobinamide-phosphate guanylyltransferase</fullName>
    </submittedName>
</protein>
<name>A0A841TAM0_9BACL</name>
<dbReference type="GO" id="GO:0000166">
    <property type="term" value="F:nucleotide binding"/>
    <property type="evidence" value="ECO:0007669"/>
    <property type="project" value="InterPro"/>
</dbReference>
<accession>A0A841TAM0</accession>
<dbReference type="InterPro" id="IPR027417">
    <property type="entry name" value="P-loop_NTPase"/>
</dbReference>
<dbReference type="EMBL" id="JACJVN010000055">
    <property type="protein sequence ID" value="MBB6678344.1"/>
    <property type="molecule type" value="Genomic_DNA"/>
</dbReference>
<keyword evidence="2" id="KW-0418">Kinase</keyword>
<dbReference type="GO" id="GO:0043752">
    <property type="term" value="F:adenosylcobinamide kinase activity"/>
    <property type="evidence" value="ECO:0007669"/>
    <property type="project" value="InterPro"/>
</dbReference>